<dbReference type="AlphaFoldDB" id="A0A7C5P951"/>
<organism evidence="2">
    <name type="scientific">Thermodesulfobium narugense</name>
    <dbReference type="NCBI Taxonomy" id="184064"/>
    <lineage>
        <taxon>Bacteria</taxon>
        <taxon>Pseudomonadati</taxon>
        <taxon>Thermodesulfobiota</taxon>
        <taxon>Thermodesulfobiia</taxon>
        <taxon>Thermodesulfobiales</taxon>
        <taxon>Thermodesulfobiaceae</taxon>
        <taxon>Thermodesulfobium</taxon>
    </lineage>
</organism>
<comment type="caution">
    <text evidence="2">The sequence shown here is derived from an EMBL/GenBank/DDBJ whole genome shotgun (WGS) entry which is preliminary data.</text>
</comment>
<sequence>MKEIKKIKDGMNLPLHIVQLGFNVLGTTLGGLLLGWFLQEKLGFGLIGFLFGLLLGVFSGLWIILKQILNQK</sequence>
<feature type="transmembrane region" description="Helical" evidence="1">
    <location>
        <begin position="20"/>
        <end position="38"/>
    </location>
</feature>
<keyword evidence="1" id="KW-1133">Transmembrane helix</keyword>
<evidence type="ECO:0008006" key="3">
    <source>
        <dbReference type="Google" id="ProtNLM"/>
    </source>
</evidence>
<keyword evidence="1" id="KW-0472">Membrane</keyword>
<gene>
    <name evidence="2" type="ORF">ENL70_07245</name>
</gene>
<dbReference type="InterPro" id="IPR032820">
    <property type="entry name" value="ATPase_put"/>
</dbReference>
<proteinExistence type="predicted"/>
<feature type="transmembrane region" description="Helical" evidence="1">
    <location>
        <begin position="44"/>
        <end position="65"/>
    </location>
</feature>
<evidence type="ECO:0000256" key="1">
    <source>
        <dbReference type="SAM" id="Phobius"/>
    </source>
</evidence>
<reference evidence="2" key="1">
    <citation type="journal article" date="2020" name="mSystems">
        <title>Genome- and Community-Level Interaction Insights into Carbon Utilization and Element Cycling Functions of Hydrothermarchaeota in Hydrothermal Sediment.</title>
        <authorList>
            <person name="Zhou Z."/>
            <person name="Liu Y."/>
            <person name="Xu W."/>
            <person name="Pan J."/>
            <person name="Luo Z.H."/>
            <person name="Li M."/>
        </authorList>
    </citation>
    <scope>NUCLEOTIDE SEQUENCE [LARGE SCALE GENOMIC DNA]</scope>
    <source>
        <strain evidence="2">SpSt-1019</strain>
    </source>
</reference>
<evidence type="ECO:0000313" key="2">
    <source>
        <dbReference type="EMBL" id="HHI66325.1"/>
    </source>
</evidence>
<dbReference type="Pfam" id="PF09527">
    <property type="entry name" value="ATPase_gene1"/>
    <property type="match status" value="1"/>
</dbReference>
<dbReference type="EMBL" id="DRUY01000244">
    <property type="protein sequence ID" value="HHI66325.1"/>
    <property type="molecule type" value="Genomic_DNA"/>
</dbReference>
<name>A0A7C5P951_9BACT</name>
<accession>A0A7C5P951</accession>
<protein>
    <recommendedName>
        <fullName evidence="3">AtpZ/AtpI family protein</fullName>
    </recommendedName>
</protein>
<keyword evidence="1" id="KW-0812">Transmembrane</keyword>